<evidence type="ECO:0000256" key="7">
    <source>
        <dbReference type="ARBA" id="ARBA00023242"/>
    </source>
</evidence>
<comment type="caution">
    <text evidence="12">The sequence shown here is derived from an EMBL/GenBank/DDBJ whole genome shotgun (WGS) entry which is preliminary data.</text>
</comment>
<dbReference type="Pfam" id="PF12796">
    <property type="entry name" value="Ank_2"/>
    <property type="match status" value="1"/>
</dbReference>
<feature type="region of interest" description="Disordered" evidence="10">
    <location>
        <begin position="143"/>
        <end position="167"/>
    </location>
</feature>
<dbReference type="InterPro" id="IPR036770">
    <property type="entry name" value="Ankyrin_rpt-contain_sf"/>
</dbReference>
<comment type="subcellular location">
    <subcellularLocation>
        <location evidence="8">Cytoplasm</location>
    </subcellularLocation>
    <subcellularLocation>
        <location evidence="8">Nucleus</location>
    </subcellularLocation>
</comment>
<evidence type="ECO:0000256" key="1">
    <source>
        <dbReference type="ARBA" id="ARBA00002207"/>
    </source>
</evidence>
<keyword evidence="6" id="KW-0949">S-adenosyl-L-methionine</keyword>
<proteinExistence type="inferred from homology"/>
<dbReference type="PANTHER" id="PTHR32379:SF1">
    <property type="entry name" value="GUANIDINOACETATE N-METHYLTRANSFERASE"/>
    <property type="match status" value="1"/>
</dbReference>
<evidence type="ECO:0000256" key="9">
    <source>
        <dbReference type="PROSITE-ProRule" id="PRU00023"/>
    </source>
</evidence>
<dbReference type="PANTHER" id="PTHR32379">
    <property type="entry name" value="GUANIDINOACETATE N-METHYLTRANSFERASE"/>
    <property type="match status" value="1"/>
</dbReference>
<keyword evidence="5 8" id="KW-0808">Transferase</keyword>
<keyword evidence="3 8" id="KW-0963">Cytoplasm</keyword>
<dbReference type="PROSITE" id="PS50088">
    <property type="entry name" value="ANK_REPEAT"/>
    <property type="match status" value="1"/>
</dbReference>
<keyword evidence="9" id="KW-0040">ANK repeat</keyword>
<evidence type="ECO:0000259" key="11">
    <source>
        <dbReference type="PROSITE" id="PS51559"/>
    </source>
</evidence>
<evidence type="ECO:0000256" key="5">
    <source>
        <dbReference type="ARBA" id="ARBA00022679"/>
    </source>
</evidence>
<dbReference type="PIRSF" id="PIRSF038148">
    <property type="entry name" value="Arginine_N-mtfrase-2"/>
    <property type="match status" value="1"/>
</dbReference>
<feature type="compositionally biased region" description="Acidic residues" evidence="10">
    <location>
        <begin position="154"/>
        <end position="164"/>
    </location>
</feature>
<dbReference type="PROSITE" id="PS50297">
    <property type="entry name" value="ANK_REP_REGION"/>
    <property type="match status" value="1"/>
</dbReference>
<dbReference type="SUPFAM" id="SSF53335">
    <property type="entry name" value="S-adenosyl-L-methionine-dependent methyltransferases"/>
    <property type="match status" value="1"/>
</dbReference>
<dbReference type="GO" id="GO:0019702">
    <property type="term" value="F:protein arginine N5-methyltransferase activity"/>
    <property type="evidence" value="ECO:0007669"/>
    <property type="project" value="UniProtKB-EC"/>
</dbReference>
<evidence type="ECO:0000256" key="4">
    <source>
        <dbReference type="ARBA" id="ARBA00022603"/>
    </source>
</evidence>
<dbReference type="InterPro" id="IPR029063">
    <property type="entry name" value="SAM-dependent_MTases_sf"/>
</dbReference>
<dbReference type="Gene3D" id="1.25.40.20">
    <property type="entry name" value="Ankyrin repeat-containing domain"/>
    <property type="match status" value="1"/>
</dbReference>
<comment type="function">
    <text evidence="1 8">S-adenosyl-L-methionine-dependent protein-arginine N-methyltransferase that methylates the delta-nitrogen atom of arginine residues to form N5-methylarginine (type IV) in target proteins. Monomethylates ribosomal protein L12.</text>
</comment>
<dbReference type="InterPro" id="IPR002110">
    <property type="entry name" value="Ankyrin_rpt"/>
</dbReference>
<protein>
    <recommendedName>
        <fullName evidence="8">Arginine N-methyltransferase 2</fullName>
        <ecNumber evidence="8">2.1.1.-</ecNumber>
    </recommendedName>
</protein>
<keyword evidence="7 8" id="KW-0539">Nucleus</keyword>
<keyword evidence="4 8" id="KW-0489">Methyltransferase</keyword>
<feature type="domain" description="RMT2" evidence="11">
    <location>
        <begin position="170"/>
        <end position="387"/>
    </location>
</feature>
<accession>A0ABR4N3S6</accession>
<dbReference type="EMBL" id="JADGIZ020000037">
    <property type="protein sequence ID" value="KAL2914146.1"/>
    <property type="molecule type" value="Genomic_DNA"/>
</dbReference>
<evidence type="ECO:0000256" key="8">
    <source>
        <dbReference type="PIRNR" id="PIRNR038148"/>
    </source>
</evidence>
<evidence type="ECO:0000313" key="13">
    <source>
        <dbReference type="Proteomes" id="UP001527925"/>
    </source>
</evidence>
<comment type="similarity">
    <text evidence="8">Belongs to the class I-like SAM-binding methyltransferase superfamily. RMT2 methyltransferase family.</text>
</comment>
<dbReference type="InterPro" id="IPR051038">
    <property type="entry name" value="RMT2/GAMT_Mtase"/>
</dbReference>
<evidence type="ECO:0000256" key="10">
    <source>
        <dbReference type="SAM" id="MobiDB-lite"/>
    </source>
</evidence>
<dbReference type="Proteomes" id="UP001527925">
    <property type="component" value="Unassembled WGS sequence"/>
</dbReference>
<feature type="repeat" description="ANK" evidence="9">
    <location>
        <begin position="51"/>
        <end position="73"/>
    </location>
</feature>
<dbReference type="InterPro" id="IPR026480">
    <property type="entry name" value="RMT2_dom"/>
</dbReference>
<sequence length="387" mass="41698">MSATQRLIEFVAGTAPSDKRTREPICKLLADGADAGVTLDVAAATQHGLGEGATLLHLAARRGNWETVQTLLQDAHIPWNSVDAAGVSAGEAALRAGHADVYEQLVDAGVRAEFVLAALGQRVVEDGELVIEGTAATLHAAGEAGAAGGGGESGGDDAGDDQADAGDAAEARAVANAQYLTRKLTFSEGRLLDSDGNAVMMGWEAPLMELHAKTIAPTAGLDVLNVGFGLGIMDTYLQALSPASHTIIEAHPDVYQKMLADGWDKKPGVRILFGRWQDVVDQLETYDGVFFDTFGEYYDELKEFHQILPNHLRETGVYSFFNGLAGTNQFFHDVSCRMADLDLAEIGMRTEFVEVEVDSLGDDVWRDTKRAYWSLPIYRLPIVRFDL</sequence>
<name>A0ABR4N3S6_9FUNG</name>
<comment type="subunit">
    <text evidence="2 8">Monomer.</text>
</comment>
<dbReference type="PROSITE" id="PS51559">
    <property type="entry name" value="SAM_RMT2"/>
    <property type="match status" value="1"/>
</dbReference>
<dbReference type="SUPFAM" id="SSF48403">
    <property type="entry name" value="Ankyrin repeat"/>
    <property type="match status" value="1"/>
</dbReference>
<dbReference type="EC" id="2.1.1.-" evidence="8"/>
<evidence type="ECO:0000256" key="2">
    <source>
        <dbReference type="ARBA" id="ARBA00011245"/>
    </source>
</evidence>
<reference evidence="12 13" key="1">
    <citation type="submission" date="2023-09" db="EMBL/GenBank/DDBJ databases">
        <title>Pangenome analysis of Batrachochytrium dendrobatidis and related Chytrids.</title>
        <authorList>
            <person name="Yacoub M.N."/>
            <person name="Stajich J.E."/>
            <person name="James T.Y."/>
        </authorList>
    </citation>
    <scope>NUCLEOTIDE SEQUENCE [LARGE SCALE GENOMIC DNA]</scope>
    <source>
        <strain evidence="12 13">JEL0888</strain>
    </source>
</reference>
<organism evidence="12 13">
    <name type="scientific">Polyrhizophydium stewartii</name>
    <dbReference type="NCBI Taxonomy" id="2732419"/>
    <lineage>
        <taxon>Eukaryota</taxon>
        <taxon>Fungi</taxon>
        <taxon>Fungi incertae sedis</taxon>
        <taxon>Chytridiomycota</taxon>
        <taxon>Chytridiomycota incertae sedis</taxon>
        <taxon>Chytridiomycetes</taxon>
        <taxon>Rhizophydiales</taxon>
        <taxon>Rhizophydiales incertae sedis</taxon>
        <taxon>Polyrhizophydium</taxon>
    </lineage>
</organism>
<gene>
    <name evidence="12" type="primary">RMT2</name>
    <name evidence="12" type="ORF">HK105_206404</name>
</gene>
<dbReference type="GO" id="GO:0032259">
    <property type="term" value="P:methylation"/>
    <property type="evidence" value="ECO:0007669"/>
    <property type="project" value="UniProtKB-KW"/>
</dbReference>
<dbReference type="Gene3D" id="3.40.50.150">
    <property type="entry name" value="Vaccinia Virus protein VP39"/>
    <property type="match status" value="1"/>
</dbReference>
<evidence type="ECO:0000313" key="12">
    <source>
        <dbReference type="EMBL" id="KAL2914146.1"/>
    </source>
</evidence>
<evidence type="ECO:0000256" key="6">
    <source>
        <dbReference type="ARBA" id="ARBA00022691"/>
    </source>
</evidence>
<keyword evidence="13" id="KW-1185">Reference proteome</keyword>
<dbReference type="InterPro" id="IPR017408">
    <property type="entry name" value="Arginine_N-MeTrfase_2"/>
</dbReference>
<evidence type="ECO:0000256" key="3">
    <source>
        <dbReference type="ARBA" id="ARBA00022490"/>
    </source>
</evidence>